<feature type="domain" description="VanZ-like" evidence="2">
    <location>
        <begin position="10"/>
        <end position="151"/>
    </location>
</feature>
<name>A0A841T049_9BACL</name>
<keyword evidence="1" id="KW-0472">Membrane</keyword>
<reference evidence="3 4" key="1">
    <citation type="submission" date="2020-08" db="EMBL/GenBank/DDBJ databases">
        <title>Cohnella phylogeny.</title>
        <authorList>
            <person name="Dunlap C."/>
        </authorList>
    </citation>
    <scope>NUCLEOTIDE SEQUENCE [LARGE SCALE GENOMIC DNA]</scope>
    <source>
        <strain evidence="3 4">DSM 25241</strain>
    </source>
</reference>
<dbReference type="EMBL" id="JACJVQ010000006">
    <property type="protein sequence ID" value="MBB6634421.1"/>
    <property type="molecule type" value="Genomic_DNA"/>
</dbReference>
<dbReference type="InterPro" id="IPR006976">
    <property type="entry name" value="VanZ-like"/>
</dbReference>
<dbReference type="PANTHER" id="PTHR36834:SF1">
    <property type="entry name" value="INTEGRAL MEMBRANE PROTEIN"/>
    <property type="match status" value="1"/>
</dbReference>
<keyword evidence="1" id="KW-1133">Transmembrane helix</keyword>
<dbReference type="InterPro" id="IPR053150">
    <property type="entry name" value="Teicoplanin_resist-assoc"/>
</dbReference>
<feature type="transmembrane region" description="Helical" evidence="1">
    <location>
        <begin position="110"/>
        <end position="129"/>
    </location>
</feature>
<dbReference type="Proteomes" id="UP000535838">
    <property type="component" value="Unassembled WGS sequence"/>
</dbReference>
<evidence type="ECO:0000313" key="3">
    <source>
        <dbReference type="EMBL" id="MBB6634421.1"/>
    </source>
</evidence>
<dbReference type="Pfam" id="PF04892">
    <property type="entry name" value="VanZ"/>
    <property type="match status" value="1"/>
</dbReference>
<evidence type="ECO:0000259" key="2">
    <source>
        <dbReference type="Pfam" id="PF04892"/>
    </source>
</evidence>
<evidence type="ECO:0000313" key="4">
    <source>
        <dbReference type="Proteomes" id="UP000535838"/>
    </source>
</evidence>
<keyword evidence="1" id="KW-0812">Transmembrane</keyword>
<sequence length="165" mass="19188">MLRKISWVAFIIYLWLVVDLVIMKRNDMSFQDVWYRIHSAWEARREYGYWDLSFRPFLTIKDALDSYQRYGWDSRAFRTATYNVFFFAPLGLLLPLIMKKPSAWKAMSMALFIILAVEIIQQFTGLGMADIDDVILNMAGSLIGLVFYSIARIPIHLAVSKSRSG</sequence>
<evidence type="ECO:0000256" key="1">
    <source>
        <dbReference type="SAM" id="Phobius"/>
    </source>
</evidence>
<accession>A0A841T049</accession>
<gene>
    <name evidence="3" type="ORF">H7B67_09880</name>
</gene>
<protein>
    <submittedName>
        <fullName evidence="3">VanZ family protein</fullName>
    </submittedName>
</protein>
<feature type="transmembrane region" description="Helical" evidence="1">
    <location>
        <begin position="135"/>
        <end position="155"/>
    </location>
</feature>
<dbReference type="AlphaFoldDB" id="A0A841T049"/>
<keyword evidence="4" id="KW-1185">Reference proteome</keyword>
<dbReference type="RefSeq" id="WP_185119623.1">
    <property type="nucleotide sequence ID" value="NZ_JACJVQ010000006.1"/>
</dbReference>
<dbReference type="PANTHER" id="PTHR36834">
    <property type="entry name" value="MEMBRANE PROTEIN-RELATED"/>
    <property type="match status" value="1"/>
</dbReference>
<feature type="transmembrane region" description="Helical" evidence="1">
    <location>
        <begin position="7"/>
        <end position="23"/>
    </location>
</feature>
<proteinExistence type="predicted"/>
<feature type="transmembrane region" description="Helical" evidence="1">
    <location>
        <begin position="80"/>
        <end position="98"/>
    </location>
</feature>
<organism evidence="3 4">
    <name type="scientific">Cohnella thailandensis</name>
    <dbReference type="NCBI Taxonomy" id="557557"/>
    <lineage>
        <taxon>Bacteria</taxon>
        <taxon>Bacillati</taxon>
        <taxon>Bacillota</taxon>
        <taxon>Bacilli</taxon>
        <taxon>Bacillales</taxon>
        <taxon>Paenibacillaceae</taxon>
        <taxon>Cohnella</taxon>
    </lineage>
</organism>
<comment type="caution">
    <text evidence="3">The sequence shown here is derived from an EMBL/GenBank/DDBJ whole genome shotgun (WGS) entry which is preliminary data.</text>
</comment>